<feature type="region of interest" description="Disordered" evidence="1">
    <location>
        <begin position="1361"/>
        <end position="1408"/>
    </location>
</feature>
<feature type="region of interest" description="Disordered" evidence="1">
    <location>
        <begin position="1107"/>
        <end position="1144"/>
    </location>
</feature>
<feature type="region of interest" description="Disordered" evidence="1">
    <location>
        <begin position="770"/>
        <end position="793"/>
    </location>
</feature>
<reference evidence="3 5" key="2">
    <citation type="journal article" date="2013" name="Nature">
        <title>Insights into bilaterian evolution from three spiralian genomes.</title>
        <authorList>
            <person name="Simakov O."/>
            <person name="Marletaz F."/>
            <person name="Cho S.J."/>
            <person name="Edsinger-Gonzales E."/>
            <person name="Havlak P."/>
            <person name="Hellsten U."/>
            <person name="Kuo D.H."/>
            <person name="Larsson T."/>
            <person name="Lv J."/>
            <person name="Arendt D."/>
            <person name="Savage R."/>
            <person name="Osoegawa K."/>
            <person name="de Jong P."/>
            <person name="Grimwood J."/>
            <person name="Chapman J.A."/>
            <person name="Shapiro H."/>
            <person name="Aerts A."/>
            <person name="Otillar R.P."/>
            <person name="Terry A.Y."/>
            <person name="Boore J.L."/>
            <person name="Grigoriev I.V."/>
            <person name="Lindberg D.R."/>
            <person name="Seaver E.C."/>
            <person name="Weisblat D.A."/>
            <person name="Putnam N.H."/>
            <person name="Rokhsar D.S."/>
        </authorList>
    </citation>
    <scope>NUCLEOTIDE SEQUENCE</scope>
</reference>
<reference evidence="4" key="3">
    <citation type="submission" date="2015-06" db="UniProtKB">
        <authorList>
            <consortium name="EnsemblMetazoa"/>
        </authorList>
    </citation>
    <scope>IDENTIFICATION</scope>
</reference>
<dbReference type="GeneID" id="20202928"/>
<evidence type="ECO:0000313" key="3">
    <source>
        <dbReference type="EMBL" id="ESO07959.1"/>
    </source>
</evidence>
<protein>
    <recommendedName>
        <fullName evidence="2">SKICH domain-containing protein</fullName>
    </recommendedName>
</protein>
<evidence type="ECO:0000313" key="5">
    <source>
        <dbReference type="Proteomes" id="UP000015101"/>
    </source>
</evidence>
<dbReference type="EMBL" id="KB096134">
    <property type="protein sequence ID" value="ESO07959.1"/>
    <property type="molecule type" value="Genomic_DNA"/>
</dbReference>
<sequence>MPSRNSESAKTNRPVCFNFEVPCEDCIQPVTFVDIPKFYITGESIVLNYTILKSFNPKSEDWLGLFKCCRHLDKCFEFVGFKWAQKKPTFKYRPLARTVVFHPEDIEVETSDDKYLFLYLTTNERIIGQSSLFDFRKYSPTPKDVIEFLKPQNLVDEEMDDVERVENEEEKQETASAENSDEESDKFKTLVHITKPELPAKSWMKNKEFYKIQQKHQITNVKKSEKSKIEFAETDEKEAVKDEHTKKVYTIKEESVAEIDEDSVQSSVQHVPDMIRIFEKLIHQESALVDRVNRIEKKNEEFVNAQVTIQEQIFQYMKNIEKLTKPENQVSKTQQTDYVKPRRKLPKIITDALAPPKNLRYYFPKDSVKKTFSGSEMAFKYLFNDLKQDKLKVHISDEMIEEEEAPLIESNKTTEVRKVATDISDLLKKLMKDVDNSASKKIGTSLSLQNNIKKEGRTINFDDFNRLLKKKKSLQMSVQPKNQNTYSGSNIAIDLLFDQNSGPSDVVQTDNIVQSTNAQEKKTCSLKVTLSNQQDLNQSVLEMTLNDFLFGICDNEPVLLDICKNDEPRKSKKVKTINTELNGTGGENNNLETILTTTSDVVEQFKNRSLKEKLLTSSSYPTGKQQLSAACQRLQQLKDKMFSTKTSYKTCLEDEKISNASMAVQIGSAEETSAAVLSSTPAVTRLTLMDSYEILSPSRQEDFDYNRGVKQDHTTKLLLIRDILQSDVTDEEKILNIEQLTSMSSAKTNRLKKQYQYRFWNKKNKKMFGRNVKTEHETSDTSGESSKTEESAVSFPDRIIKNEFSGRKKSKKLKRNKFGRNKFTQTIEATTTKAESQTSESSLDDNLNFPKLVRKPLPSSIIPVLLSDSKNSIHASSEEDFKAKPILKKKASPLPQPTKECGQNARKTSVTFLVDASIQCEASDFDKINEDTDNSSLKTLIDKRVVDVKSNHSDTTSQEEDQVGHKRERKVSFNTIILTSLFDNEENEKEDQNGNIKTIKPNGKSTWPNKEPHDVNTTKIPPVHQFLDFIEKEVKNVSENTAVLQNSLNKAMRIFKAEAVMLKDKSAEVLTKAIRAISPQRTIVERKPSPAKIEIKLTSVAPVTNAKTRISRSRSNEPRLTNKSSPKDMIKLSPPASENFTETEKKKTLNLQVIEKNDLVKNQLVKTDKDLDYLRKEIELQMFLQNFLRQVQTLTDNDSSSVQASDDSKPAEKSPTESVSPTFKKSAEDIKVSDDEAHHIRKTISDSSKVPQYFWEYKINKRKESSKNESNTSLVNNPETPVVSLYSQSDCYKSSYTVGTQSLINSFSPQSSRPERQRISGLMLLQSFDSTISNIVKLYNNFTSYAFSSLTSSNFTFLQPTNPNQLQRTDADNNTFVDPDSFPPYTGPNPSRSESNESEASGEQEINYEHKSNFDLEYVVDKIENTTSLPMSFSHSNEETKEMTSPKHESIELDIISSLFKTDDEKTNVDPVLDASVQDNVEEFKEESKEMDVEVTPQHHPTIIVDEKEKNDIIIEELNRDLIATAKEIVEATKSVEFCLTCSDEFPLLKNAIESPKSKRSNSVTSGKSKKKKKD</sequence>
<dbReference type="KEGG" id="hro:HELRODRAFT_169673"/>
<feature type="domain" description="SKICH" evidence="2">
    <location>
        <begin position="30"/>
        <end position="135"/>
    </location>
</feature>
<evidence type="ECO:0000256" key="1">
    <source>
        <dbReference type="SAM" id="MobiDB-lite"/>
    </source>
</evidence>
<name>T1F278_HELRO</name>
<dbReference type="RefSeq" id="XP_009013748.1">
    <property type="nucleotide sequence ID" value="XM_009015500.1"/>
</dbReference>
<proteinExistence type="predicted"/>
<reference evidence="5" key="1">
    <citation type="submission" date="2012-12" db="EMBL/GenBank/DDBJ databases">
        <authorList>
            <person name="Hellsten U."/>
            <person name="Grimwood J."/>
            <person name="Chapman J.A."/>
            <person name="Shapiro H."/>
            <person name="Aerts A."/>
            <person name="Otillar R.P."/>
            <person name="Terry A.Y."/>
            <person name="Boore J.L."/>
            <person name="Simakov O."/>
            <person name="Marletaz F."/>
            <person name="Cho S.-J."/>
            <person name="Edsinger-Gonzales E."/>
            <person name="Havlak P."/>
            <person name="Kuo D.-H."/>
            <person name="Larsson T."/>
            <person name="Lv J."/>
            <person name="Arendt D."/>
            <person name="Savage R."/>
            <person name="Osoegawa K."/>
            <person name="de Jong P."/>
            <person name="Lindberg D.R."/>
            <person name="Seaver E.C."/>
            <person name="Weisblat D.A."/>
            <person name="Putnam N.H."/>
            <person name="Grigoriev I.V."/>
            <person name="Rokhsar D.S."/>
        </authorList>
    </citation>
    <scope>NUCLEOTIDE SEQUENCE</scope>
</reference>
<evidence type="ECO:0000313" key="4">
    <source>
        <dbReference type="EnsemblMetazoa" id="HelroP169673"/>
    </source>
</evidence>
<dbReference type="InParanoid" id="T1F278"/>
<dbReference type="Proteomes" id="UP000015101">
    <property type="component" value="Unassembled WGS sequence"/>
</dbReference>
<dbReference type="HOGENOM" id="CLU_245353_0_0_1"/>
<feature type="region of interest" description="Disordered" evidence="1">
    <location>
        <begin position="1553"/>
        <end position="1575"/>
    </location>
</feature>
<feature type="compositionally biased region" description="Polar residues" evidence="1">
    <location>
        <begin position="824"/>
        <end position="845"/>
    </location>
</feature>
<keyword evidence="5" id="KW-1185">Reference proteome</keyword>
<feature type="region of interest" description="Disordered" evidence="1">
    <location>
        <begin position="162"/>
        <end position="186"/>
    </location>
</feature>
<accession>T1F278</accession>
<feature type="region of interest" description="Disordered" evidence="1">
    <location>
        <begin position="985"/>
        <end position="1019"/>
    </location>
</feature>
<dbReference type="EnsemblMetazoa" id="HelroT169673">
    <property type="protein sequence ID" value="HelroP169673"/>
    <property type="gene ID" value="HelroG169673"/>
</dbReference>
<feature type="compositionally biased region" description="Polar residues" evidence="1">
    <location>
        <begin position="1196"/>
        <end position="1205"/>
    </location>
</feature>
<dbReference type="EMBL" id="AMQM01003344">
    <property type="status" value="NOT_ANNOTATED_CDS"/>
    <property type="molecule type" value="Genomic_DNA"/>
</dbReference>
<feature type="compositionally biased region" description="Acidic residues" evidence="1">
    <location>
        <begin position="162"/>
        <end position="171"/>
    </location>
</feature>
<feature type="compositionally biased region" description="Basic and acidic residues" evidence="1">
    <location>
        <begin position="1206"/>
        <end position="1215"/>
    </location>
</feature>
<evidence type="ECO:0000259" key="2">
    <source>
        <dbReference type="Pfam" id="PF17751"/>
    </source>
</evidence>
<dbReference type="InterPro" id="IPR041611">
    <property type="entry name" value="SKICH"/>
</dbReference>
<dbReference type="Gene3D" id="2.60.40.2840">
    <property type="match status" value="1"/>
</dbReference>
<dbReference type="Pfam" id="PF17751">
    <property type="entry name" value="SKICH"/>
    <property type="match status" value="1"/>
</dbReference>
<feature type="compositionally biased region" description="Polar residues" evidence="1">
    <location>
        <begin position="1361"/>
        <end position="1376"/>
    </location>
</feature>
<feature type="region of interest" description="Disordered" evidence="1">
    <location>
        <begin position="1196"/>
        <end position="1231"/>
    </location>
</feature>
<dbReference type="CTD" id="20202928"/>
<organism evidence="4 5">
    <name type="scientific">Helobdella robusta</name>
    <name type="common">Californian leech</name>
    <dbReference type="NCBI Taxonomy" id="6412"/>
    <lineage>
        <taxon>Eukaryota</taxon>
        <taxon>Metazoa</taxon>
        <taxon>Spiralia</taxon>
        <taxon>Lophotrochozoa</taxon>
        <taxon>Annelida</taxon>
        <taxon>Clitellata</taxon>
        <taxon>Hirudinea</taxon>
        <taxon>Rhynchobdellida</taxon>
        <taxon>Glossiphoniidae</taxon>
        <taxon>Helobdella</taxon>
    </lineage>
</organism>
<feature type="region of interest" description="Disordered" evidence="1">
    <location>
        <begin position="824"/>
        <end position="846"/>
    </location>
</feature>
<gene>
    <name evidence="4" type="primary">20202928</name>
    <name evidence="3" type="ORF">HELRODRAFT_169673</name>
</gene>